<evidence type="ECO:0000259" key="6">
    <source>
        <dbReference type="PROSITE" id="PS50921"/>
    </source>
</evidence>
<evidence type="ECO:0000256" key="4">
    <source>
        <dbReference type="PROSITE-ProRule" id="PRU00169"/>
    </source>
</evidence>
<dbReference type="GO" id="GO:0000160">
    <property type="term" value="P:phosphorelay signal transduction system"/>
    <property type="evidence" value="ECO:0007669"/>
    <property type="project" value="InterPro"/>
</dbReference>
<evidence type="ECO:0000256" key="1">
    <source>
        <dbReference type="ARBA" id="ARBA00018672"/>
    </source>
</evidence>
<reference evidence="7 8" key="1">
    <citation type="submission" date="2019-11" db="EMBL/GenBank/DDBJ databases">
        <title>Whole-genome sequence of a the green, strictly anaerobic photosynthetic bacterium Heliobacillus mobilis DSM 6151.</title>
        <authorList>
            <person name="Kyndt J.A."/>
            <person name="Meyer T.E."/>
        </authorList>
    </citation>
    <scope>NUCLEOTIDE SEQUENCE [LARGE SCALE GENOMIC DNA]</scope>
    <source>
        <strain evidence="7 8">DSM 6151</strain>
    </source>
</reference>
<name>A0A6I3SNV5_HELMO</name>
<sequence>MNGLRIFLATPAGPLRDKMKETLNRHGAIVVGEASDGMAALRALHSLLPDVVIIEIQLPGLDGLELAKLCQEEKLGAAVLLTPYTQLGHVQKSLETWLFEPLIRPVREEALLASVITAHTHYIREARLAREVVELKEALEKRKIVNQAKRKLIEKLRINEEEAHRILQRYAMNHRISTKEAALRILKGYDAS</sequence>
<dbReference type="GO" id="GO:0003723">
    <property type="term" value="F:RNA binding"/>
    <property type="evidence" value="ECO:0007669"/>
    <property type="project" value="InterPro"/>
</dbReference>
<dbReference type="InterPro" id="IPR005561">
    <property type="entry name" value="ANTAR"/>
</dbReference>
<dbReference type="SMART" id="SM00448">
    <property type="entry name" value="REC"/>
    <property type="match status" value="1"/>
</dbReference>
<dbReference type="Pfam" id="PF03861">
    <property type="entry name" value="ANTAR"/>
    <property type="match status" value="1"/>
</dbReference>
<dbReference type="PANTHER" id="PTHR44591:SF3">
    <property type="entry name" value="RESPONSE REGULATORY DOMAIN-CONTAINING PROTEIN"/>
    <property type="match status" value="1"/>
</dbReference>
<evidence type="ECO:0000313" key="8">
    <source>
        <dbReference type="Proteomes" id="UP000430670"/>
    </source>
</evidence>
<evidence type="ECO:0000256" key="3">
    <source>
        <dbReference type="ARBA" id="ARBA00024867"/>
    </source>
</evidence>
<dbReference type="SMART" id="SM01012">
    <property type="entry name" value="ANTAR"/>
    <property type="match status" value="1"/>
</dbReference>
<dbReference type="InterPro" id="IPR036388">
    <property type="entry name" value="WH-like_DNA-bd_sf"/>
</dbReference>
<dbReference type="PIRSF" id="PIRSF036382">
    <property type="entry name" value="RR_antiterm"/>
    <property type="match status" value="1"/>
</dbReference>
<dbReference type="Gene3D" id="1.10.10.10">
    <property type="entry name" value="Winged helix-like DNA-binding domain superfamily/Winged helix DNA-binding domain"/>
    <property type="match status" value="1"/>
</dbReference>
<comment type="function">
    <text evidence="3">May play the central regulatory role in sporulation. It may be an element of the effector pathway responsible for the activation of sporulation genes in response to nutritional stress. Spo0A may act in concert with spo0H (a sigma factor) to control the expression of some genes that are critical to the sporulation process.</text>
</comment>
<organism evidence="7 8">
    <name type="scientific">Heliobacterium mobile</name>
    <name type="common">Heliobacillus mobilis</name>
    <dbReference type="NCBI Taxonomy" id="28064"/>
    <lineage>
        <taxon>Bacteria</taxon>
        <taxon>Bacillati</taxon>
        <taxon>Bacillota</taxon>
        <taxon>Clostridia</taxon>
        <taxon>Eubacteriales</taxon>
        <taxon>Heliobacteriaceae</taxon>
        <taxon>Heliobacterium</taxon>
    </lineage>
</organism>
<dbReference type="PROSITE" id="PS50110">
    <property type="entry name" value="RESPONSE_REGULATORY"/>
    <property type="match status" value="1"/>
</dbReference>
<dbReference type="OrthoDB" id="9779069at2"/>
<feature type="domain" description="Response regulatory" evidence="5">
    <location>
        <begin position="5"/>
        <end position="119"/>
    </location>
</feature>
<feature type="domain" description="ANTAR" evidence="6">
    <location>
        <begin position="125"/>
        <end position="186"/>
    </location>
</feature>
<dbReference type="PROSITE" id="PS50921">
    <property type="entry name" value="ANTAR"/>
    <property type="match status" value="1"/>
</dbReference>
<gene>
    <name evidence="7" type="ORF">GJ688_17400</name>
</gene>
<dbReference type="SUPFAM" id="SSF52172">
    <property type="entry name" value="CheY-like"/>
    <property type="match status" value="1"/>
</dbReference>
<dbReference type="Pfam" id="PF00072">
    <property type="entry name" value="Response_reg"/>
    <property type="match status" value="1"/>
</dbReference>
<dbReference type="InterPro" id="IPR001789">
    <property type="entry name" value="Sig_transdc_resp-reg_receiver"/>
</dbReference>
<proteinExistence type="predicted"/>
<keyword evidence="2" id="KW-0597">Phosphoprotein</keyword>
<comment type="caution">
    <text evidence="4">Lacks conserved residue(s) required for the propagation of feature annotation.</text>
</comment>
<dbReference type="AlphaFoldDB" id="A0A6I3SNV5"/>
<accession>A0A6I3SNV5</accession>
<keyword evidence="8" id="KW-1185">Reference proteome</keyword>
<dbReference type="InterPro" id="IPR008327">
    <property type="entry name" value="Sig_transdc_resp-reg_antiterm"/>
</dbReference>
<dbReference type="EMBL" id="WNKU01000033">
    <property type="protein sequence ID" value="MTV50711.1"/>
    <property type="molecule type" value="Genomic_DNA"/>
</dbReference>
<dbReference type="PANTHER" id="PTHR44591">
    <property type="entry name" value="STRESS RESPONSE REGULATOR PROTEIN 1"/>
    <property type="match status" value="1"/>
</dbReference>
<evidence type="ECO:0000259" key="5">
    <source>
        <dbReference type="PROSITE" id="PS50110"/>
    </source>
</evidence>
<comment type="caution">
    <text evidence="7">The sequence shown here is derived from an EMBL/GenBank/DDBJ whole genome shotgun (WGS) entry which is preliminary data.</text>
</comment>
<evidence type="ECO:0000256" key="2">
    <source>
        <dbReference type="ARBA" id="ARBA00022553"/>
    </source>
</evidence>
<dbReference type="Proteomes" id="UP000430670">
    <property type="component" value="Unassembled WGS sequence"/>
</dbReference>
<dbReference type="InterPro" id="IPR011006">
    <property type="entry name" value="CheY-like_superfamily"/>
</dbReference>
<protein>
    <recommendedName>
        <fullName evidence="1">Stage 0 sporulation protein A homolog</fullName>
    </recommendedName>
</protein>
<dbReference type="Gene3D" id="3.40.50.2300">
    <property type="match status" value="1"/>
</dbReference>
<evidence type="ECO:0000313" key="7">
    <source>
        <dbReference type="EMBL" id="MTV50711.1"/>
    </source>
</evidence>
<dbReference type="InterPro" id="IPR050595">
    <property type="entry name" value="Bact_response_regulator"/>
</dbReference>
<dbReference type="RefSeq" id="WP_155477791.1">
    <property type="nucleotide sequence ID" value="NZ_WNKU01000033.1"/>
</dbReference>